<dbReference type="AlphaFoldDB" id="A0ABD1TPG2"/>
<sequence>MGQLTFRLKKLYRGYFRGNSKEANDKNEPSPFLLPRHNQRENPNVVKIIRGNELGFGTTYMIDDVLTEGPNRNSKLIGRAQGMYSLASQHDLGLLMVVNFVFTDGKYNGNSLSMLGNDHVLENVREMPIVGGSGIFRLAKGYALAHTIWFDQKTGDAIVEYNVTVQHF</sequence>
<dbReference type="Pfam" id="PF03018">
    <property type="entry name" value="Dirigent"/>
    <property type="match status" value="1"/>
</dbReference>
<evidence type="ECO:0000256" key="2">
    <source>
        <dbReference type="ARBA" id="ARBA00011738"/>
    </source>
</evidence>
<dbReference type="Gene3D" id="2.40.480.10">
    <property type="entry name" value="Allene oxide cyclase-like"/>
    <property type="match status" value="1"/>
</dbReference>
<comment type="subcellular location">
    <subcellularLocation>
        <location evidence="4">Secreted</location>
        <location evidence="4">Extracellular space</location>
        <location evidence="4">Apoplast</location>
    </subcellularLocation>
</comment>
<keyword evidence="4" id="KW-0052">Apoplast</keyword>
<dbReference type="GO" id="GO:0048046">
    <property type="term" value="C:apoplast"/>
    <property type="evidence" value="ECO:0007669"/>
    <property type="project" value="UniProtKB-SubCell"/>
</dbReference>
<evidence type="ECO:0000256" key="4">
    <source>
        <dbReference type="RuleBase" id="RU363099"/>
    </source>
</evidence>
<comment type="function">
    <text evidence="4">Dirigent proteins impart stereoselectivity on the phenoxy radical-coupling reaction, yielding optically active lignans from two molecules of coniferyl alcohol in the biosynthesis of lignans, flavonolignans, and alkaloids and thus plays a central role in plant secondary metabolism.</text>
</comment>
<evidence type="ECO:0000256" key="1">
    <source>
        <dbReference type="ARBA" id="ARBA00010746"/>
    </source>
</evidence>
<dbReference type="EMBL" id="JBFOLJ010000008">
    <property type="protein sequence ID" value="KAL2514632.1"/>
    <property type="molecule type" value="Genomic_DNA"/>
</dbReference>
<comment type="caution">
    <text evidence="5">The sequence shown here is derived from an EMBL/GenBank/DDBJ whole genome shotgun (WGS) entry which is preliminary data.</text>
</comment>
<dbReference type="GO" id="GO:0009699">
    <property type="term" value="P:phenylpropanoid biosynthetic process"/>
    <property type="evidence" value="ECO:0007669"/>
    <property type="project" value="UniProtKB-ARBA"/>
</dbReference>
<organism evidence="5 6">
    <name type="scientific">Forsythia ovata</name>
    <dbReference type="NCBI Taxonomy" id="205694"/>
    <lineage>
        <taxon>Eukaryota</taxon>
        <taxon>Viridiplantae</taxon>
        <taxon>Streptophyta</taxon>
        <taxon>Embryophyta</taxon>
        <taxon>Tracheophyta</taxon>
        <taxon>Spermatophyta</taxon>
        <taxon>Magnoliopsida</taxon>
        <taxon>eudicotyledons</taxon>
        <taxon>Gunneridae</taxon>
        <taxon>Pentapetalae</taxon>
        <taxon>asterids</taxon>
        <taxon>lamiids</taxon>
        <taxon>Lamiales</taxon>
        <taxon>Oleaceae</taxon>
        <taxon>Forsythieae</taxon>
        <taxon>Forsythia</taxon>
    </lineage>
</organism>
<reference evidence="6" key="1">
    <citation type="submission" date="2024-07" db="EMBL/GenBank/DDBJ databases">
        <title>Two chromosome-level genome assemblies of Korean endemic species Abeliophyllum distichum and Forsythia ovata (Oleaceae).</title>
        <authorList>
            <person name="Jang H."/>
        </authorList>
    </citation>
    <scope>NUCLEOTIDE SEQUENCE [LARGE SCALE GENOMIC DNA]</scope>
</reference>
<comment type="similarity">
    <text evidence="1 4">Belongs to the plant dirigent protein family.</text>
</comment>
<proteinExistence type="inferred from homology"/>
<protein>
    <recommendedName>
        <fullName evidence="4">Dirigent protein</fullName>
    </recommendedName>
</protein>
<dbReference type="InterPro" id="IPR004265">
    <property type="entry name" value="Dirigent"/>
</dbReference>
<dbReference type="Proteomes" id="UP001604277">
    <property type="component" value="Unassembled WGS sequence"/>
</dbReference>
<name>A0ABD1TPG2_9LAMI</name>
<dbReference type="InterPro" id="IPR044859">
    <property type="entry name" value="Allene_oxi_cyc_Dirigent"/>
</dbReference>
<dbReference type="PANTHER" id="PTHR21495">
    <property type="entry name" value="NUCLEOPORIN-RELATED"/>
    <property type="match status" value="1"/>
</dbReference>
<evidence type="ECO:0000313" key="6">
    <source>
        <dbReference type="Proteomes" id="UP001604277"/>
    </source>
</evidence>
<keyword evidence="6" id="KW-1185">Reference proteome</keyword>
<comment type="subunit">
    <text evidence="2 4">Homodimer.</text>
</comment>
<evidence type="ECO:0000256" key="3">
    <source>
        <dbReference type="ARBA" id="ARBA00022525"/>
    </source>
</evidence>
<keyword evidence="3 4" id="KW-0964">Secreted</keyword>
<accession>A0ABD1TPG2</accession>
<gene>
    <name evidence="5" type="ORF">Fot_28603</name>
</gene>
<evidence type="ECO:0000313" key="5">
    <source>
        <dbReference type="EMBL" id="KAL2514632.1"/>
    </source>
</evidence>